<feature type="transmembrane region" description="Helical" evidence="3">
    <location>
        <begin position="52"/>
        <end position="75"/>
    </location>
</feature>
<dbReference type="GO" id="GO:0016740">
    <property type="term" value="F:transferase activity"/>
    <property type="evidence" value="ECO:0007669"/>
    <property type="project" value="UniProtKB-KW"/>
</dbReference>
<keyword evidence="4" id="KW-0808">Transferase</keyword>
<keyword evidence="5" id="KW-1185">Reference proteome</keyword>
<feature type="transmembrane region" description="Helical" evidence="3">
    <location>
        <begin position="21"/>
        <end position="40"/>
    </location>
</feature>
<dbReference type="Pfam" id="PF02632">
    <property type="entry name" value="BioY"/>
    <property type="match status" value="1"/>
</dbReference>
<name>F8L707_SIMNZ</name>
<evidence type="ECO:0000256" key="1">
    <source>
        <dbReference type="ARBA" id="ARBA00010692"/>
    </source>
</evidence>
<feature type="transmembrane region" description="Helical" evidence="3">
    <location>
        <begin position="91"/>
        <end position="111"/>
    </location>
</feature>
<dbReference type="PANTHER" id="PTHR34295">
    <property type="entry name" value="BIOTIN TRANSPORTER BIOY"/>
    <property type="match status" value="1"/>
</dbReference>
<sequence>MDIFIETTPVFSEKVRSFSKSLLQVVLGSFFLALCAKVTIPMQPVPLSLQTLGVFILAMMIGGRNAGLAGLLYLAQATVGLPVLAAGANPLWIFGPTAGYLVAFPIAAYVIGTLVEKKSDSSLWVMFSIFCGQLIIYVLGALFLSRLIGMKMAVSLGVLPFLPLAGFKLILATSMSGLYLRIKKKFA</sequence>
<feature type="transmembrane region" description="Helical" evidence="3">
    <location>
        <begin position="123"/>
        <end position="144"/>
    </location>
</feature>
<feature type="transmembrane region" description="Helical" evidence="3">
    <location>
        <begin position="156"/>
        <end position="180"/>
    </location>
</feature>
<keyword evidence="2" id="KW-0813">Transport</keyword>
<dbReference type="PANTHER" id="PTHR34295:SF1">
    <property type="entry name" value="BIOTIN TRANSPORTER BIOY"/>
    <property type="match status" value="1"/>
</dbReference>
<evidence type="ECO:0000313" key="5">
    <source>
        <dbReference type="Proteomes" id="UP000000496"/>
    </source>
</evidence>
<keyword evidence="3" id="KW-0812">Transmembrane</keyword>
<dbReference type="KEGG" id="sng:SNE_A06440"/>
<dbReference type="GO" id="GO:0015225">
    <property type="term" value="F:biotin transmembrane transporter activity"/>
    <property type="evidence" value="ECO:0007669"/>
    <property type="project" value="UniProtKB-UniRule"/>
</dbReference>
<dbReference type="PIRSF" id="PIRSF016661">
    <property type="entry name" value="BioY"/>
    <property type="match status" value="1"/>
</dbReference>
<dbReference type="AlphaFoldDB" id="F8L707"/>
<dbReference type="Proteomes" id="UP000000496">
    <property type="component" value="Chromosome gsn.131"/>
</dbReference>
<protein>
    <recommendedName>
        <fullName evidence="2">Biotin transporter</fullName>
    </recommendedName>
</protein>
<proteinExistence type="inferred from homology"/>
<organism evidence="4 5">
    <name type="scientific">Simkania negevensis (strain ATCC VR-1471 / DSM 27360 / Z)</name>
    <dbReference type="NCBI Taxonomy" id="331113"/>
    <lineage>
        <taxon>Bacteria</taxon>
        <taxon>Pseudomonadati</taxon>
        <taxon>Chlamydiota</taxon>
        <taxon>Chlamydiia</taxon>
        <taxon>Parachlamydiales</taxon>
        <taxon>Simkaniaceae</taxon>
        <taxon>Simkania</taxon>
    </lineage>
</organism>
<dbReference type="Gene3D" id="1.10.1760.20">
    <property type="match status" value="1"/>
</dbReference>
<dbReference type="STRING" id="331113.SNE_A06440"/>
<dbReference type="HOGENOM" id="CLU_077931_2_2_0"/>
<keyword evidence="3" id="KW-1133">Transmembrane helix</keyword>
<dbReference type="EMBL" id="FR872582">
    <property type="protein sequence ID" value="CCB88521.1"/>
    <property type="molecule type" value="Genomic_DNA"/>
</dbReference>
<accession>F8L707</accession>
<gene>
    <name evidence="4" type="primary">bioY-B</name>
    <name evidence="4" type="ordered locus">SNE_A06440</name>
</gene>
<evidence type="ECO:0000256" key="3">
    <source>
        <dbReference type="SAM" id="Phobius"/>
    </source>
</evidence>
<keyword evidence="2 3" id="KW-0472">Membrane</keyword>
<dbReference type="GO" id="GO:0005886">
    <property type="term" value="C:plasma membrane"/>
    <property type="evidence" value="ECO:0007669"/>
    <property type="project" value="UniProtKB-SubCell"/>
</dbReference>
<evidence type="ECO:0000256" key="2">
    <source>
        <dbReference type="PIRNR" id="PIRNR016661"/>
    </source>
</evidence>
<reference key="1">
    <citation type="journal article" date="2011" name="Mol. Biol. Evol.">
        <title>Unity in variety -- the pan-genome of the Chlamydiae.</title>
        <authorList>
            <person name="Collingro A."/>
            <person name="Tischler P."/>
            <person name="Weinmaier T."/>
            <person name="Penz T."/>
            <person name="Heinz E."/>
            <person name="Brunham R.C."/>
            <person name="Read T.D."/>
            <person name="Bavoil P.M."/>
            <person name="Sachse K."/>
            <person name="Kahane S."/>
            <person name="Friedman M.G."/>
            <person name="Rattei T."/>
            <person name="Myers G.S.A."/>
            <person name="Horn M."/>
        </authorList>
    </citation>
    <scope>NUCLEOTIDE SEQUENCE</scope>
    <source>
        <strain>Z</strain>
    </source>
</reference>
<keyword evidence="2" id="KW-1003">Cell membrane</keyword>
<evidence type="ECO:0000313" key="4">
    <source>
        <dbReference type="EMBL" id="CCB88521.1"/>
    </source>
</evidence>
<comment type="subcellular location">
    <subcellularLocation>
        <location evidence="2">Cell membrane</location>
        <topology evidence="2">Multi-pass membrane protein</topology>
    </subcellularLocation>
</comment>
<comment type="similarity">
    <text evidence="1 2">Belongs to the BioY family.</text>
</comment>
<reference evidence="4 5" key="2">
    <citation type="journal article" date="2011" name="Mol. Biol. Evol.">
        <title>Unity in variety--the pan-genome of the Chlamydiae.</title>
        <authorList>
            <person name="Collingro A."/>
            <person name="Tischler P."/>
            <person name="Weinmaier T."/>
            <person name="Penz T."/>
            <person name="Heinz E."/>
            <person name="Brunham R.C."/>
            <person name="Read T.D."/>
            <person name="Bavoil P.M."/>
            <person name="Sachse K."/>
            <person name="Kahane S."/>
            <person name="Friedman M.G."/>
            <person name="Rattei T."/>
            <person name="Myers G.S."/>
            <person name="Horn M."/>
        </authorList>
    </citation>
    <scope>NUCLEOTIDE SEQUENCE [LARGE SCALE GENOMIC DNA]</scope>
    <source>
        <strain evidence="5">ATCC VR-1471 / Z</strain>
    </source>
</reference>
<dbReference type="eggNOG" id="COG1268">
    <property type="taxonomic scope" value="Bacteria"/>
</dbReference>
<dbReference type="InterPro" id="IPR003784">
    <property type="entry name" value="BioY"/>
</dbReference>